<evidence type="ECO:0000313" key="1">
    <source>
        <dbReference type="EMBL" id="ADP99976.1"/>
    </source>
</evidence>
<dbReference type="PATRIC" id="fig|225937.3.peg.4226"/>
<protein>
    <submittedName>
        <fullName evidence="1">Uncharacterized protein</fullName>
    </submittedName>
</protein>
<organism evidence="1 2">
    <name type="scientific">Marinobacter adhaerens (strain DSM 23420 / HP15)</name>
    <dbReference type="NCBI Taxonomy" id="225937"/>
    <lineage>
        <taxon>Bacteria</taxon>
        <taxon>Pseudomonadati</taxon>
        <taxon>Pseudomonadota</taxon>
        <taxon>Gammaproteobacteria</taxon>
        <taxon>Pseudomonadales</taxon>
        <taxon>Marinobacteraceae</taxon>
        <taxon>Marinobacter</taxon>
    </lineage>
</organism>
<accession>E4PRU2</accession>
<dbReference type="HOGENOM" id="CLU_3235763_0_0_6"/>
<reference evidence="2" key="2">
    <citation type="submission" date="2010-02" db="EMBL/GenBank/DDBJ databases">
        <title>Complete genome sequence of Marinobacter adhaerens type strain (HP15).</title>
        <authorList>
            <person name="Gaerdes A.A.M."/>
            <person name="Kaeppel E."/>
            <person name="Shezad A."/>
            <person name="Seebah S."/>
            <person name="Teeling H."/>
            <person name="Yarza P."/>
            <person name="Gloeckner F.O."/>
            <person name="Ullrich M.S."/>
        </authorList>
    </citation>
    <scope>NUCLEOTIDE SEQUENCE [LARGE SCALE GENOMIC DNA]</scope>
    <source>
        <strain evidence="2">DSM 23420 / HP15</strain>
        <plasmid evidence="2">Plasmid pHP-42</plasmid>
    </source>
</reference>
<name>E4PRU2_MARAH</name>
<proteinExistence type="predicted"/>
<dbReference type="Proteomes" id="UP000007077">
    <property type="component" value="Plasmid pHP-42"/>
</dbReference>
<dbReference type="AlphaFoldDB" id="E4PRU2"/>
<keyword evidence="1" id="KW-0614">Plasmid</keyword>
<dbReference type="RefSeq" id="WP_014579495.1">
    <property type="nucleotide sequence ID" value="NC_017508.1"/>
</dbReference>
<dbReference type="KEGG" id="mad:HP15_p42g32"/>
<dbReference type="EMBL" id="CP001979">
    <property type="protein sequence ID" value="ADP99976.1"/>
    <property type="molecule type" value="Genomic_DNA"/>
</dbReference>
<geneLocation type="plasmid" evidence="1 2">
    <name>pHP-42</name>
</geneLocation>
<gene>
    <name evidence="1" type="ordered locus">HP15_p42g32</name>
</gene>
<sequence length="43" mass="4974">MERTELEAMAKEACPASLWYELMDCLDETPDQDLINLIAENQE</sequence>
<evidence type="ECO:0000313" key="2">
    <source>
        <dbReference type="Proteomes" id="UP000007077"/>
    </source>
</evidence>
<reference evidence="1 2" key="1">
    <citation type="journal article" date="2010" name="Stand. Genomic Sci.">
        <title>Complete genome sequence of Marinobacter adhaerens type strain (HP15), a diatom-interacting marine microorganism.</title>
        <authorList>
            <person name="Gardes A."/>
            <person name="Kaeppel E."/>
            <person name="Shehzad A."/>
            <person name="Seebah S."/>
            <person name="Teeling H."/>
            <person name="Yarza P."/>
            <person name="Glockner F.O."/>
            <person name="Grossart H.P."/>
            <person name="Ullrich M.S."/>
        </authorList>
    </citation>
    <scope>NUCLEOTIDE SEQUENCE [LARGE SCALE GENOMIC DNA]</scope>
    <source>
        <strain evidence="2">DSM 23420 / HP15</strain>
        <plasmid evidence="2">Plasmid pHP-42</plasmid>
    </source>
</reference>